<proteinExistence type="inferred from homology"/>
<evidence type="ECO:0000256" key="6">
    <source>
        <dbReference type="SAM" id="MobiDB-lite"/>
    </source>
</evidence>
<dbReference type="GO" id="GO:0004540">
    <property type="term" value="F:RNA nuclease activity"/>
    <property type="evidence" value="ECO:0007669"/>
    <property type="project" value="InterPro"/>
</dbReference>
<feature type="region of interest" description="Disordered" evidence="6">
    <location>
        <begin position="237"/>
        <end position="371"/>
    </location>
</feature>
<dbReference type="PANTHER" id="PTHR43788">
    <property type="entry name" value="DNA2/NAM7 HELICASE FAMILY MEMBER"/>
    <property type="match status" value="1"/>
</dbReference>
<dbReference type="Pfam" id="PF13087">
    <property type="entry name" value="AAA_12"/>
    <property type="match status" value="1"/>
</dbReference>
<feature type="region of interest" description="Disordered" evidence="6">
    <location>
        <begin position="1994"/>
        <end position="2036"/>
    </location>
</feature>
<dbReference type="Gene3D" id="3.40.50.300">
    <property type="entry name" value="P-loop containing nucleotide triphosphate hydrolases"/>
    <property type="match status" value="2"/>
</dbReference>
<dbReference type="EMBL" id="UYJE01007221">
    <property type="protein sequence ID" value="VDI52826.1"/>
    <property type="molecule type" value="Genomic_DNA"/>
</dbReference>
<accession>A0A8B6FQQ1</accession>
<dbReference type="OrthoDB" id="6287246at2759"/>
<sequence>MNDLGEARKHCIKVYDILQDIHDPALDSDKITAYNTCCCIFQQCGDHEYALECYYKGFWIRKLDVYSFHANEALTYWIPLLEGLNLIKLIALIRTLRAETDKLFASNPTGNCDKALYIYLDLNISLRSVQGDFELAKAVIEDVRCILIQITKCFLLKGNNEQVCKICRDVDQKFPVTRGSTMIAEFNRTWGKALANLKKFDVARKKVQQGLEMAFTKEDKEAGKCLLSQIDLMEDVSREPANDTVDSDDEYVKGSNYSTLEQQRLKAEEARANHHKKTARHRPKRNSESQDYINTTWTELPKKRRGRKRHLTASSTGSQASEDSEQLPLPEAHANSDIDSDEEFDTMSRSDWFGSPDSSSEDESDLEDFSNVDQYEKSSRKFDDGFDEIDEQGLLLQGISLCDKFLEEHRKPSHNKSHFTYPEFYSDERNAENCRRYPLKFKKCKVRIESAHGAICTNLDHSDDIQEIEISGRSKIGKVFNEDEVYVEVLQDERDAYKNKNYIPRLQKTLDLSKMSLKVFGQIRGVKQRHHYPDIDHPVFVCVLDESEFHLMLPISKTVPKLHILNRKCENNYQVEVYRYVEEKGYLVHKELFDIKPGEIKNYIFLVAMICWENLYPLGAVIKVINAKDGLNSGMEILRLHHQVPTGYKFETVETVRTLTDQHEKLVKKDKREDLTDLEVFTIDPTDSRDLDDALSIEENSEGNYRIGVHIADVTAIIKKGDYIDCEAYDRATTFYPGQGRNPYHMLPEPLSTNLCSLIPGQPRPVISIFFTCDKEGKPLEKHEIKKTTIKSRQKLTYREAQDVLLNMGRNVPDSICKQIKCLFNIAKSRRIRRLGGAMYHVPIETDDDDFMETKEAHFLVEEFMILANHTIGTYLFRKFKNCVPLRIQPPPEPECVQQWLHSNEFIADLILKLQEVHPLPTIESERKLSVNNARTGRYNRVLMFQQHVWSSLLHAIRKKDLPAVMKILGCDEIHPFACLGLEEWYEYQEKAEYKCSGDIQSKKDGSHFSLGMFPYIHFTSPIRRYVDIISHRLLHCALDEKKPCYTPEEISEMCYHINEVTGRSKAYQNKCRALNWGYKLRKESTVFHGFVKTVSEKEVTVVIPGHRNLPKESCTLQLNCLGSIKKPVFKEDKNDGRQILELQWKKRLYSYNGFAPIKRQGEDKIYRVNPHNRAFFQQQNKWKQLQQVVIDEKSSQGKLKRLEKILFNGDLGHSEVNLEEYMPACFRTEKDVSSEVRKGTITLQSCEYSMTFNHGQVLALQMSAESVKGVLIPQIEVFDMTKNVRFCLLHVKDPIKYLEKYSTDSTKDKYYKPVDYIKTWKPLVEMEAATNAINISTATINDLPVKFLSQREGKFSLRKAFLEQRNIEINKVPIEVYLNPGKEHKEGEEEEEGIREIASPDYLCIKSAVFKGDVEAAGTEFGHTHNCAPQDYKIWHGHAKIDRVNVKGEKGKIDFIFKLHKNSQPVPQEFMKDGVKPRCGIEVLFKSSADGRIDALLQCLDKANPLQKAIALNTKIPKLDKGHFEIGRKTEPDIMNVKGIVRNNPKQYQAIQKALESSFSLIQGPPGTGKTYTVAKMMKRKLGELCPKMIRWYGSSIEDQEFPIPGKTPTLGRGERAVADEQLREYSMHIQIRQLGKPYMEEITAFDRLFRQSPEGVDFNDVKKYRKLIRKAVIEEVAHYDVIFCTTAMATNLKVMAGTKGRIFQIIVDECGMCTEPESMAAIIATKAQQVVLIGDHKQLRPIVMSSNAAKLGLEKSLFERYAETGKTLTMLTSQYRMHPEICAFPSKQFYRNRLETMPSIMWRTDSPLKSWLKQNTPVIFCHVEGTEEYLPFNTEEGNEQSCSNKQEVDQVVKVFKHLVEDELIDPHYINIMSQYNSQCHSIRQELKKDKFIQFNVNTVVASQGGEWDYVVISLVRSLPDYRIEPKPTLGWCKQNLGFITDEHQTNVALTRARKGLIVIGNQKLLKCNDVWANFLNHYGQKGCVVDCDNFPPPPQRIQERKQRKKKSRRVQEMDEEFYSRTEEDPNQEEESRPE</sequence>
<evidence type="ECO:0000256" key="5">
    <source>
        <dbReference type="ARBA" id="ARBA00022840"/>
    </source>
</evidence>
<keyword evidence="3" id="KW-0378">Hydrolase</keyword>
<keyword evidence="2" id="KW-0547">Nucleotide-binding</keyword>
<dbReference type="PANTHER" id="PTHR43788:SF16">
    <property type="entry name" value="HELICASE WITH ZINC FINGER 2"/>
    <property type="match status" value="1"/>
</dbReference>
<dbReference type="GO" id="GO:0005524">
    <property type="term" value="F:ATP binding"/>
    <property type="evidence" value="ECO:0007669"/>
    <property type="project" value="UniProtKB-KW"/>
</dbReference>
<protein>
    <recommendedName>
        <fullName evidence="7">RNB domain-containing protein</fullName>
    </recommendedName>
</protein>
<dbReference type="GO" id="GO:0003723">
    <property type="term" value="F:RNA binding"/>
    <property type="evidence" value="ECO:0007669"/>
    <property type="project" value="InterPro"/>
</dbReference>
<evidence type="ECO:0000256" key="4">
    <source>
        <dbReference type="ARBA" id="ARBA00022806"/>
    </source>
</evidence>
<dbReference type="InterPro" id="IPR041677">
    <property type="entry name" value="DNA2/NAM7_AAA_11"/>
</dbReference>
<reference evidence="8" key="1">
    <citation type="submission" date="2018-11" db="EMBL/GenBank/DDBJ databases">
        <authorList>
            <person name="Alioto T."/>
            <person name="Alioto T."/>
        </authorList>
    </citation>
    <scope>NUCLEOTIDE SEQUENCE</scope>
</reference>
<dbReference type="Pfam" id="PF13086">
    <property type="entry name" value="AAA_11"/>
    <property type="match status" value="2"/>
</dbReference>
<evidence type="ECO:0000313" key="8">
    <source>
        <dbReference type="EMBL" id="VDI52826.1"/>
    </source>
</evidence>
<comment type="similarity">
    <text evidence="1">Belongs to the DNA2/NAM7 helicase family.</text>
</comment>
<feature type="domain" description="RNB" evidence="7">
    <location>
        <begin position="672"/>
        <end position="1041"/>
    </location>
</feature>
<dbReference type="GO" id="GO:0043139">
    <property type="term" value="F:5'-3' DNA helicase activity"/>
    <property type="evidence" value="ECO:0007669"/>
    <property type="project" value="TreeGrafter"/>
</dbReference>
<dbReference type="CDD" id="cd18808">
    <property type="entry name" value="SF1_C_Upf1"/>
    <property type="match status" value="1"/>
</dbReference>
<feature type="compositionally biased region" description="Polar residues" evidence="6">
    <location>
        <begin position="312"/>
        <end position="321"/>
    </location>
</feature>
<evidence type="ECO:0000256" key="1">
    <source>
        <dbReference type="ARBA" id="ARBA00007913"/>
    </source>
</evidence>
<comment type="caution">
    <text evidence="8">The sequence shown here is derived from an EMBL/GenBank/DDBJ whole genome shotgun (WGS) entry which is preliminary data.</text>
</comment>
<feature type="compositionally biased region" description="Polar residues" evidence="6">
    <location>
        <begin position="289"/>
        <end position="298"/>
    </location>
</feature>
<dbReference type="InterPro" id="IPR041679">
    <property type="entry name" value="DNA2/NAM7-like_C"/>
</dbReference>
<feature type="compositionally biased region" description="Basic and acidic residues" evidence="6">
    <location>
        <begin position="2011"/>
        <end position="2036"/>
    </location>
</feature>
<feature type="compositionally biased region" description="Basic and acidic residues" evidence="6">
    <location>
        <begin position="263"/>
        <end position="272"/>
    </location>
</feature>
<dbReference type="SUPFAM" id="SSF52540">
    <property type="entry name" value="P-loop containing nucleoside triphosphate hydrolases"/>
    <property type="match status" value="1"/>
</dbReference>
<dbReference type="InterPro" id="IPR050534">
    <property type="entry name" value="Coronavir_polyprotein_1ab"/>
</dbReference>
<keyword evidence="4" id="KW-0347">Helicase</keyword>
<dbReference type="InterPro" id="IPR047187">
    <property type="entry name" value="SF1_C_Upf1"/>
</dbReference>
<dbReference type="InterPro" id="IPR012340">
    <property type="entry name" value="NA-bd_OB-fold"/>
</dbReference>
<keyword evidence="9" id="KW-1185">Reference proteome</keyword>
<keyword evidence="5" id="KW-0067">ATP-binding</keyword>
<evidence type="ECO:0000259" key="7">
    <source>
        <dbReference type="SMART" id="SM00955"/>
    </source>
</evidence>
<feature type="compositionally biased region" description="Basic residues" evidence="6">
    <location>
        <begin position="273"/>
        <end position="284"/>
    </location>
</feature>
<gene>
    <name evidence="8" type="ORF">MGAL_10B058026</name>
</gene>
<evidence type="ECO:0000313" key="9">
    <source>
        <dbReference type="Proteomes" id="UP000596742"/>
    </source>
</evidence>
<dbReference type="Pfam" id="PF25049">
    <property type="entry name" value="OB_HELZ2"/>
    <property type="match status" value="1"/>
</dbReference>
<evidence type="ECO:0000256" key="2">
    <source>
        <dbReference type="ARBA" id="ARBA00022741"/>
    </source>
</evidence>
<evidence type="ECO:0000256" key="3">
    <source>
        <dbReference type="ARBA" id="ARBA00022801"/>
    </source>
</evidence>
<dbReference type="SUPFAM" id="SSF50249">
    <property type="entry name" value="Nucleic acid-binding proteins"/>
    <property type="match status" value="1"/>
</dbReference>
<feature type="compositionally biased region" description="Acidic residues" evidence="6">
    <location>
        <begin position="359"/>
        <end position="370"/>
    </location>
</feature>
<feature type="compositionally biased region" description="Basic residues" evidence="6">
    <location>
        <begin position="302"/>
        <end position="311"/>
    </location>
</feature>
<dbReference type="InterPro" id="IPR056787">
    <property type="entry name" value="OB_HELZ2"/>
</dbReference>
<dbReference type="InterPro" id="IPR027417">
    <property type="entry name" value="P-loop_NTPase"/>
</dbReference>
<dbReference type="GO" id="GO:0016787">
    <property type="term" value="F:hydrolase activity"/>
    <property type="evidence" value="ECO:0007669"/>
    <property type="project" value="UniProtKB-KW"/>
</dbReference>
<dbReference type="Proteomes" id="UP000596742">
    <property type="component" value="Unassembled WGS sequence"/>
</dbReference>
<dbReference type="SMART" id="SM00955">
    <property type="entry name" value="RNB"/>
    <property type="match status" value="1"/>
</dbReference>
<organism evidence="8 9">
    <name type="scientific">Mytilus galloprovincialis</name>
    <name type="common">Mediterranean mussel</name>
    <dbReference type="NCBI Taxonomy" id="29158"/>
    <lineage>
        <taxon>Eukaryota</taxon>
        <taxon>Metazoa</taxon>
        <taxon>Spiralia</taxon>
        <taxon>Lophotrochozoa</taxon>
        <taxon>Mollusca</taxon>
        <taxon>Bivalvia</taxon>
        <taxon>Autobranchia</taxon>
        <taxon>Pteriomorphia</taxon>
        <taxon>Mytilida</taxon>
        <taxon>Mytiloidea</taxon>
        <taxon>Mytilidae</taxon>
        <taxon>Mytilinae</taxon>
        <taxon>Mytilus</taxon>
    </lineage>
</organism>
<dbReference type="FunFam" id="3.40.50.300:FF:001313">
    <property type="entry name" value="Helicase with zinc finger domain 2"/>
    <property type="match status" value="1"/>
</dbReference>
<dbReference type="Pfam" id="PF00773">
    <property type="entry name" value="RNB"/>
    <property type="match status" value="1"/>
</dbReference>
<name>A0A8B6FQQ1_MYTGA</name>
<dbReference type="InterPro" id="IPR001900">
    <property type="entry name" value="RNase_II/R"/>
</dbReference>